<feature type="compositionally biased region" description="Pro residues" evidence="1">
    <location>
        <begin position="1"/>
        <end position="10"/>
    </location>
</feature>
<dbReference type="RefSeq" id="XP_052949577.1">
    <property type="nucleotide sequence ID" value="XM_053090960.1"/>
</dbReference>
<gene>
    <name evidence="2" type="ORF">MKK02DRAFT_40126</name>
</gene>
<protein>
    <submittedName>
        <fullName evidence="2">Uncharacterized protein</fullName>
    </submittedName>
</protein>
<dbReference type="GeneID" id="77730165"/>
<reference evidence="2" key="1">
    <citation type="journal article" date="2022" name="G3 (Bethesda)">
        <title>High quality genome of the basidiomycete yeast Dioszegia hungarica PDD-24b-2 isolated from cloud water.</title>
        <authorList>
            <person name="Jarrige D."/>
            <person name="Haridas S."/>
            <person name="Bleykasten-Grosshans C."/>
            <person name="Joly M."/>
            <person name="Nadalig T."/>
            <person name="Sancelme M."/>
            <person name="Vuilleumier S."/>
            <person name="Grigoriev I.V."/>
            <person name="Amato P."/>
            <person name="Bringel F."/>
        </authorList>
    </citation>
    <scope>NUCLEOTIDE SEQUENCE</scope>
    <source>
        <strain evidence="2">PDD-24b-2</strain>
    </source>
</reference>
<evidence type="ECO:0000313" key="3">
    <source>
        <dbReference type="Proteomes" id="UP001164286"/>
    </source>
</evidence>
<comment type="caution">
    <text evidence="2">The sequence shown here is derived from an EMBL/GenBank/DDBJ whole genome shotgun (WGS) entry which is preliminary data.</text>
</comment>
<dbReference type="EMBL" id="JAKWFO010000001">
    <property type="protein sequence ID" value="KAI9639800.1"/>
    <property type="molecule type" value="Genomic_DNA"/>
</dbReference>
<name>A0AA38HFX4_9TREE</name>
<dbReference type="AlphaFoldDB" id="A0AA38HFX4"/>
<evidence type="ECO:0000313" key="2">
    <source>
        <dbReference type="EMBL" id="KAI9639800.1"/>
    </source>
</evidence>
<sequence>MAIAPSPSPTYLPISALLPPSREPHSAPHRPLPSPSAAILGPLPPTTPLSLALNWLALSDLPEYESTVRLDNDAGPSRHQAGPVGVAATEGGKSERRKRRPERVLIVTGRKDEFYQVLQDDDEDWMRDHGSDYTVLDRLKRVDIRYCPSPAHLTLLLSLLTPRDHTSAAPAPAESTFMLESPPGLVVFWDLAGLLMEWEGMDENALPDDGMDGLFGGMQAMEPKLRFKKSVKLSDYLDLISASRATVDHISSSDPSRPPTQLIVLEPNLDAHSSLPVLLPSSTATGVNESAMSSQVRQKRIKILDGLRWILGEEAIGVVSPFDTIAEDIHAPQFQLDFAADPETTCYIKQRRCGRGEWARPALREGDTDGDRGGWRWEWA</sequence>
<feature type="region of interest" description="Disordered" evidence="1">
    <location>
        <begin position="1"/>
        <end position="39"/>
    </location>
</feature>
<proteinExistence type="predicted"/>
<evidence type="ECO:0000256" key="1">
    <source>
        <dbReference type="SAM" id="MobiDB-lite"/>
    </source>
</evidence>
<organism evidence="2 3">
    <name type="scientific">Dioszegia hungarica</name>
    <dbReference type="NCBI Taxonomy" id="4972"/>
    <lineage>
        <taxon>Eukaryota</taxon>
        <taxon>Fungi</taxon>
        <taxon>Dikarya</taxon>
        <taxon>Basidiomycota</taxon>
        <taxon>Agaricomycotina</taxon>
        <taxon>Tremellomycetes</taxon>
        <taxon>Tremellales</taxon>
        <taxon>Bulleribasidiaceae</taxon>
        <taxon>Dioszegia</taxon>
    </lineage>
</organism>
<feature type="region of interest" description="Disordered" evidence="1">
    <location>
        <begin position="68"/>
        <end position="101"/>
    </location>
</feature>
<accession>A0AA38HFX4</accession>
<keyword evidence="3" id="KW-1185">Reference proteome</keyword>
<dbReference type="Proteomes" id="UP001164286">
    <property type="component" value="Unassembled WGS sequence"/>
</dbReference>